<dbReference type="PANTHER" id="PTHR40076">
    <property type="entry name" value="MEMBRANE PROTEIN-RELATED"/>
    <property type="match status" value="1"/>
</dbReference>
<dbReference type="Pfam" id="PF06161">
    <property type="entry name" value="DUF975"/>
    <property type="match status" value="1"/>
</dbReference>
<keyword evidence="1" id="KW-1133">Transmembrane helix</keyword>
<accession>K1TVD5</accession>
<protein>
    <submittedName>
        <fullName evidence="2">Integral membrane protein</fullName>
    </submittedName>
</protein>
<keyword evidence="1" id="KW-0812">Transmembrane</keyword>
<feature type="transmembrane region" description="Helical" evidence="1">
    <location>
        <begin position="6"/>
        <end position="25"/>
    </location>
</feature>
<dbReference type="InterPro" id="IPR010380">
    <property type="entry name" value="DUF975"/>
</dbReference>
<reference evidence="2" key="1">
    <citation type="journal article" date="2013" name="Environ. Microbiol.">
        <title>Microbiota from the distal guts of lean and obese adolescents exhibit partial functional redundancy besides clear differences in community structure.</title>
        <authorList>
            <person name="Ferrer M."/>
            <person name="Ruiz A."/>
            <person name="Lanza F."/>
            <person name="Haange S.B."/>
            <person name="Oberbach A."/>
            <person name="Till H."/>
            <person name="Bargiela R."/>
            <person name="Campoy C."/>
            <person name="Segura M.T."/>
            <person name="Richter M."/>
            <person name="von Bergen M."/>
            <person name="Seifert J."/>
            <person name="Suarez A."/>
        </authorList>
    </citation>
    <scope>NUCLEOTIDE SEQUENCE</scope>
</reference>
<evidence type="ECO:0000313" key="2">
    <source>
        <dbReference type="EMBL" id="EKC73788.1"/>
    </source>
</evidence>
<feature type="transmembrane region" description="Helical" evidence="1">
    <location>
        <begin position="77"/>
        <end position="105"/>
    </location>
</feature>
<name>K1TVD5_9ZZZZ</name>
<dbReference type="AlphaFoldDB" id="K1TVD5"/>
<evidence type="ECO:0000256" key="1">
    <source>
        <dbReference type="SAM" id="Phobius"/>
    </source>
</evidence>
<dbReference type="PANTHER" id="PTHR40076:SF1">
    <property type="entry name" value="MEMBRANE PROTEIN"/>
    <property type="match status" value="1"/>
</dbReference>
<comment type="caution">
    <text evidence="2">The sequence shown here is derived from an EMBL/GenBank/DDBJ whole genome shotgun (WGS) entry which is preliminary data.</text>
</comment>
<dbReference type="EMBL" id="AJWY01003950">
    <property type="protein sequence ID" value="EKC73788.1"/>
    <property type="molecule type" value="Genomic_DNA"/>
</dbReference>
<gene>
    <name evidence="2" type="ORF">LEA_06055</name>
</gene>
<feature type="non-terminal residue" evidence="2">
    <location>
        <position position="162"/>
    </location>
</feature>
<keyword evidence="1" id="KW-0472">Membrane</keyword>
<proteinExistence type="predicted"/>
<feature type="transmembrane region" description="Helical" evidence="1">
    <location>
        <begin position="143"/>
        <end position="161"/>
    </location>
</feature>
<sequence length="162" mass="17969">MKGNWGSAILLYVVSCVLYVPYGILNRGGAIAGLAVLLLIFVYLPINFGLLRTFLAFARDKRPLTIEGLFCAFNNTYYWKAIGTGLLSGIYTFLWTLLLIVPGIIKGLSYAMALYIVSDNPEIGCDEAIERSMAMMRGHKMRLFLMQLGMIGWSLLSLLTLG</sequence>
<feature type="transmembrane region" description="Helical" evidence="1">
    <location>
        <begin position="32"/>
        <end position="57"/>
    </location>
</feature>
<organism evidence="2">
    <name type="scientific">human gut metagenome</name>
    <dbReference type="NCBI Taxonomy" id="408170"/>
    <lineage>
        <taxon>unclassified sequences</taxon>
        <taxon>metagenomes</taxon>
        <taxon>organismal metagenomes</taxon>
    </lineage>
</organism>